<feature type="transmembrane region" description="Helical" evidence="5">
    <location>
        <begin position="99"/>
        <end position="127"/>
    </location>
</feature>
<dbReference type="EMBL" id="LKHV01000001">
    <property type="protein sequence ID" value="KRG20013.1"/>
    <property type="molecule type" value="Genomic_DNA"/>
</dbReference>
<feature type="transmembrane region" description="Helical" evidence="5">
    <location>
        <begin position="387"/>
        <end position="409"/>
    </location>
</feature>
<dbReference type="InterPro" id="IPR051337">
    <property type="entry name" value="OPA_Antiporter"/>
</dbReference>
<keyword evidence="3 5" id="KW-1133">Transmembrane helix</keyword>
<feature type="transmembrane region" description="Helical" evidence="5">
    <location>
        <begin position="415"/>
        <end position="436"/>
    </location>
</feature>
<comment type="caution">
    <text evidence="7">The sequence shown here is derived from an EMBL/GenBank/DDBJ whole genome shotgun (WGS) entry which is preliminary data.</text>
</comment>
<evidence type="ECO:0000256" key="5">
    <source>
        <dbReference type="SAM" id="Phobius"/>
    </source>
</evidence>
<dbReference type="PANTHER" id="PTHR43826">
    <property type="entry name" value="GLUCOSE-6-PHOSPHATE EXCHANGER SLC37A4"/>
    <property type="match status" value="1"/>
</dbReference>
<reference evidence="7" key="1">
    <citation type="submission" date="2015-09" db="EMBL/GenBank/DDBJ databases">
        <title>Draft Genome Sequences of Two Novel Amoeba-resistant Intranuclear Bacteria, Candidatus Berkiella cookevillensis and Candidatus Berkiella aquae.</title>
        <authorList>
            <person name="Mehari Y.T."/>
            <person name="Arivett B.A."/>
            <person name="Farone A.L."/>
            <person name="Gunderson J.H."/>
            <person name="Farone M.B."/>
        </authorList>
    </citation>
    <scope>NUCLEOTIDE SEQUENCE [LARGE SCALE GENOMIC DNA]</scope>
    <source>
        <strain evidence="7">CC99</strain>
    </source>
</reference>
<dbReference type="Pfam" id="PF07690">
    <property type="entry name" value="MFS_1"/>
    <property type="match status" value="1"/>
</dbReference>
<dbReference type="GO" id="GO:0061513">
    <property type="term" value="F:glucose 6-phosphate:phosphate antiporter activity"/>
    <property type="evidence" value="ECO:0007669"/>
    <property type="project" value="TreeGrafter"/>
</dbReference>
<evidence type="ECO:0000259" key="6">
    <source>
        <dbReference type="PROSITE" id="PS50850"/>
    </source>
</evidence>
<feature type="domain" description="Major facilitator superfamily (MFS) profile" evidence="6">
    <location>
        <begin position="34"/>
        <end position="440"/>
    </location>
</feature>
<dbReference type="PATRIC" id="fig|1590042.3.peg.243"/>
<feature type="transmembrane region" description="Helical" evidence="5">
    <location>
        <begin position="350"/>
        <end position="375"/>
    </location>
</feature>
<evidence type="ECO:0000256" key="1">
    <source>
        <dbReference type="ARBA" id="ARBA00004127"/>
    </source>
</evidence>
<dbReference type="PIRSF" id="PIRSF002808">
    <property type="entry name" value="Hexose_phosphate_transp"/>
    <property type="match status" value="1"/>
</dbReference>
<feature type="transmembrane region" description="Helical" evidence="5">
    <location>
        <begin position="324"/>
        <end position="344"/>
    </location>
</feature>
<evidence type="ECO:0000313" key="8">
    <source>
        <dbReference type="EMBL" id="MCS5708409.1"/>
    </source>
</evidence>
<sequence>MTSFLSFLKPAPYQPLIKDQTVINQDYRHWRFRILYSLFFGYAIFYFTRKSYTFIMPYLAQDLNLSYTQLGFLSSILYITYGISKFLSGVQADRSNPRYFMAIGLMMTGVFNILFAFSSSLWLFALFWGLNGWFQAWGWPACCKQLNYWYAKSERGLWYGICSTSHNLGGALIPILAVYLALQFNWRVAMLVPAGISIIMGLILIERLRDVPRTLGLPSVEIYRKEKTECESDSLTEHSLLSVKDILFKQVLTNKLVWIMSISYFFVYVVRIAVNDWIFMYLTEEKSVDAYLASWAVSAFEIGGFVGMIIAGWSSDYIWKGNRVPSMVICALGMVFSTLGLWYLPAHYVYLDLVLLALIGAFVFGPQMIVGLAAAEFVDKRAVSASNGFTGTIGYFGAACAGMPIGFMIDEWGWNGFFLTMLASSLVIFLILLPLWSAGGKYNMQSARLNTSPEVKPKEA</sequence>
<dbReference type="SUPFAM" id="SSF103473">
    <property type="entry name" value="MFS general substrate transporter"/>
    <property type="match status" value="1"/>
</dbReference>
<dbReference type="InterPro" id="IPR011701">
    <property type="entry name" value="MFS"/>
</dbReference>
<evidence type="ECO:0000313" key="7">
    <source>
        <dbReference type="EMBL" id="KRG20013.1"/>
    </source>
</evidence>
<reference evidence="8" key="2">
    <citation type="journal article" date="2016" name="Genome Announc.">
        <title>Draft Genome Sequences of Two Novel Amoeba-Resistant Intranuclear Bacteria, 'Candidatus Berkiella cookevillensis' and 'Candidatus Berkiella aquae'.</title>
        <authorList>
            <person name="Mehari Y.T."/>
            <person name="Arivett B.A."/>
            <person name="Farone A.L."/>
            <person name="Gunderson J.H."/>
            <person name="Farone M.B."/>
        </authorList>
    </citation>
    <scope>NUCLEOTIDE SEQUENCE</scope>
    <source>
        <strain evidence="8">CC99</strain>
    </source>
</reference>
<keyword evidence="2 5" id="KW-0812">Transmembrane</keyword>
<dbReference type="GO" id="GO:0012505">
    <property type="term" value="C:endomembrane system"/>
    <property type="evidence" value="ECO:0007669"/>
    <property type="project" value="UniProtKB-SubCell"/>
</dbReference>
<feature type="transmembrane region" description="Helical" evidence="5">
    <location>
        <begin position="30"/>
        <end position="47"/>
    </location>
</feature>
<evidence type="ECO:0000313" key="9">
    <source>
        <dbReference type="Proteomes" id="UP000051494"/>
    </source>
</evidence>
<feature type="transmembrane region" description="Helical" evidence="5">
    <location>
        <begin position="67"/>
        <end position="87"/>
    </location>
</feature>
<keyword evidence="9" id="KW-1185">Reference proteome</keyword>
<evidence type="ECO:0000256" key="4">
    <source>
        <dbReference type="ARBA" id="ARBA00023136"/>
    </source>
</evidence>
<dbReference type="InterPro" id="IPR020846">
    <property type="entry name" value="MFS_dom"/>
</dbReference>
<dbReference type="RefSeq" id="WP_057622784.1">
    <property type="nucleotide sequence ID" value="NZ_LKHV02000001.1"/>
</dbReference>
<organism evidence="7">
    <name type="scientific">Candidatus Berkiella cookevillensis</name>
    <dbReference type="NCBI Taxonomy" id="437022"/>
    <lineage>
        <taxon>Bacteria</taxon>
        <taxon>Pseudomonadati</taxon>
        <taxon>Pseudomonadota</taxon>
        <taxon>Gammaproteobacteria</taxon>
        <taxon>Candidatus Berkiellales</taxon>
        <taxon>Candidatus Berkiellaceae</taxon>
        <taxon>Candidatus Berkiella</taxon>
    </lineage>
</organism>
<dbReference type="GO" id="GO:0035435">
    <property type="term" value="P:phosphate ion transmembrane transport"/>
    <property type="evidence" value="ECO:0007669"/>
    <property type="project" value="TreeGrafter"/>
</dbReference>
<dbReference type="Gene3D" id="1.20.1250.20">
    <property type="entry name" value="MFS general substrate transporter like domains"/>
    <property type="match status" value="2"/>
</dbReference>
<feature type="transmembrane region" description="Helical" evidence="5">
    <location>
        <begin position="188"/>
        <end position="205"/>
    </location>
</feature>
<evidence type="ECO:0000256" key="2">
    <source>
        <dbReference type="ARBA" id="ARBA00022692"/>
    </source>
</evidence>
<proteinExistence type="predicted"/>
<feature type="transmembrane region" description="Helical" evidence="5">
    <location>
        <begin position="157"/>
        <end position="182"/>
    </location>
</feature>
<dbReference type="AlphaFoldDB" id="A0A0Q9YHE1"/>
<evidence type="ECO:0000256" key="3">
    <source>
        <dbReference type="ARBA" id="ARBA00022989"/>
    </source>
</evidence>
<dbReference type="GO" id="GO:0005886">
    <property type="term" value="C:plasma membrane"/>
    <property type="evidence" value="ECO:0007669"/>
    <property type="project" value="TreeGrafter"/>
</dbReference>
<dbReference type="STRING" id="437022.CC99x_00234"/>
<dbReference type="InterPro" id="IPR000849">
    <property type="entry name" value="Sugar_P_transporter"/>
</dbReference>
<feature type="transmembrane region" description="Helical" evidence="5">
    <location>
        <begin position="292"/>
        <end position="312"/>
    </location>
</feature>
<accession>A0A0Q9YHE1</accession>
<feature type="transmembrane region" description="Helical" evidence="5">
    <location>
        <begin position="256"/>
        <end position="280"/>
    </location>
</feature>
<dbReference type="Proteomes" id="UP000051494">
    <property type="component" value="Unassembled WGS sequence"/>
</dbReference>
<comment type="subcellular location">
    <subcellularLocation>
        <location evidence="1">Endomembrane system</location>
        <topology evidence="1">Multi-pass membrane protein</topology>
    </subcellularLocation>
</comment>
<dbReference type="PROSITE" id="PS50850">
    <property type="entry name" value="MFS"/>
    <property type="match status" value="1"/>
</dbReference>
<reference evidence="8" key="3">
    <citation type="submission" date="2021-06" db="EMBL/GenBank/DDBJ databases">
        <title>Genomic Description and Analysis of Intracellular Bacteria, Candidatus Berkiella cookevillensis and Candidatus Berkiella aquae.</title>
        <authorList>
            <person name="Kidane D.T."/>
            <person name="Mehari Y.T."/>
            <person name="Rice F.C."/>
            <person name="Arivett B.A."/>
            <person name="Farone A.L."/>
            <person name="Berk S.G."/>
            <person name="Farone M.B."/>
        </authorList>
    </citation>
    <scope>NUCLEOTIDE SEQUENCE</scope>
    <source>
        <strain evidence="8">CC99</strain>
    </source>
</reference>
<dbReference type="EMBL" id="LKHV02000001">
    <property type="protein sequence ID" value="MCS5708409.1"/>
    <property type="molecule type" value="Genomic_DNA"/>
</dbReference>
<dbReference type="PANTHER" id="PTHR43826:SF3">
    <property type="entry name" value="GLUCOSE-6-PHOSPHATE EXCHANGER SLC37A4"/>
    <property type="match status" value="1"/>
</dbReference>
<keyword evidence="4 5" id="KW-0472">Membrane</keyword>
<dbReference type="OrthoDB" id="9766638at2"/>
<gene>
    <name evidence="7" type="primary">uhpC</name>
    <name evidence="7" type="ORF">CC99x_00234</name>
    <name evidence="8" type="ORF">CC99x_005760</name>
</gene>
<dbReference type="InterPro" id="IPR036259">
    <property type="entry name" value="MFS_trans_sf"/>
</dbReference>
<protein>
    <submittedName>
        <fullName evidence="8">MFS transporter</fullName>
    </submittedName>
    <submittedName>
        <fullName evidence="7">Regulatory protein UhpC</fullName>
    </submittedName>
</protein>
<name>A0A0Q9YHE1_9GAMM</name>